<dbReference type="InterPro" id="IPR036378">
    <property type="entry name" value="FAS1_dom_sf"/>
</dbReference>
<feature type="domain" description="FAS1" evidence="2">
    <location>
        <begin position="333"/>
        <end position="476"/>
    </location>
</feature>
<evidence type="ECO:0000259" key="2">
    <source>
        <dbReference type="PROSITE" id="PS50213"/>
    </source>
</evidence>
<gene>
    <name evidence="3" type="ORF">E2493_18985</name>
</gene>
<dbReference type="EMBL" id="SPDV01000059">
    <property type="protein sequence ID" value="TFI56680.1"/>
    <property type="molecule type" value="Genomic_DNA"/>
</dbReference>
<dbReference type="Pfam" id="PF02469">
    <property type="entry name" value="Fasciclin"/>
    <property type="match status" value="1"/>
</dbReference>
<accession>A0A4Y8ZKX9</accession>
<sequence length="478" mass="50115">MARDRAVGIENQQQAVRLDRAGNVDRLPVAGGEVRKLRIGVSHAGTLLPVVPDIARTERRPRSPRRSCRRAGRRRGLPARDGRRDPARSRRPRRCPRRSGGRARHRADNRAAGGRRGRPMSSPGRRRGSRAPRRRGRAATIRPAPAGQLRRDGRGPIPAVPRGRRSAARPPRRRRRRPRAGRGSCGARPAGAHSRKAAGVPRRCRGTGGRHAAARAPLRWRSAGRSVRYLRTSFGLLAFQVFGSNEKTPDGAASGGECPFLARPRGATGPLLMRNGSVFTRERIMARGTILAAACLTLAGCGGNGDGGNKGTAADGNASAAAAPAEGKAETGKATLLDLVSGSRDLSTFANAVKAAGLTQTFSGSQPYTIFAPTDAAFQALSGGTANDLLAPDAKGQLTAVLTGHVVPGVVTAEDLRRAIDRGKGKAQLATVGGATLTFTREGDTIVAAGPNGRAKLVGDEQTGSNGVVHSLDAVLMP</sequence>
<feature type="compositionally biased region" description="Low complexity" evidence="1">
    <location>
        <begin position="181"/>
        <end position="192"/>
    </location>
</feature>
<feature type="compositionally biased region" description="Low complexity" evidence="1">
    <location>
        <begin position="138"/>
        <end position="147"/>
    </location>
</feature>
<dbReference type="InterPro" id="IPR050904">
    <property type="entry name" value="Adhesion/Biosynth-related"/>
</dbReference>
<comment type="caution">
    <text evidence="3">The sequence shown here is derived from an EMBL/GenBank/DDBJ whole genome shotgun (WGS) entry which is preliminary data.</text>
</comment>
<proteinExistence type="predicted"/>
<feature type="compositionally biased region" description="Basic and acidic residues" evidence="1">
    <location>
        <begin position="78"/>
        <end position="88"/>
    </location>
</feature>
<dbReference type="InterPro" id="IPR000782">
    <property type="entry name" value="FAS1_domain"/>
</dbReference>
<organism evidence="3 4">
    <name type="scientific">Sphingomonas parva</name>
    <dbReference type="NCBI Taxonomy" id="2555898"/>
    <lineage>
        <taxon>Bacteria</taxon>
        <taxon>Pseudomonadati</taxon>
        <taxon>Pseudomonadota</taxon>
        <taxon>Alphaproteobacteria</taxon>
        <taxon>Sphingomonadales</taxon>
        <taxon>Sphingomonadaceae</taxon>
        <taxon>Sphingomonas</taxon>
    </lineage>
</organism>
<evidence type="ECO:0000313" key="3">
    <source>
        <dbReference type="EMBL" id="TFI56680.1"/>
    </source>
</evidence>
<reference evidence="3 4" key="1">
    <citation type="submission" date="2019-03" db="EMBL/GenBank/DDBJ databases">
        <title>Genome sequence of Sphingomonas sp. 17J27-24.</title>
        <authorList>
            <person name="Kim M."/>
            <person name="Maeng S."/>
            <person name="Sathiyaraj S."/>
        </authorList>
    </citation>
    <scope>NUCLEOTIDE SEQUENCE [LARGE SCALE GENOMIC DNA]</scope>
    <source>
        <strain evidence="3 4">17J27-24</strain>
    </source>
</reference>
<feature type="compositionally biased region" description="Basic residues" evidence="1">
    <location>
        <begin position="162"/>
        <end position="180"/>
    </location>
</feature>
<evidence type="ECO:0000256" key="1">
    <source>
        <dbReference type="SAM" id="MobiDB-lite"/>
    </source>
</evidence>
<name>A0A4Y8ZKX9_9SPHN</name>
<dbReference type="SMART" id="SM00554">
    <property type="entry name" value="FAS1"/>
    <property type="match status" value="1"/>
</dbReference>
<dbReference type="PANTHER" id="PTHR10900">
    <property type="entry name" value="PERIOSTIN-RELATED"/>
    <property type="match status" value="1"/>
</dbReference>
<feature type="region of interest" description="Disordered" evidence="1">
    <location>
        <begin position="55"/>
        <end position="211"/>
    </location>
</feature>
<evidence type="ECO:0000313" key="4">
    <source>
        <dbReference type="Proteomes" id="UP000298213"/>
    </source>
</evidence>
<feature type="compositionally biased region" description="Basic residues" evidence="1">
    <location>
        <begin position="89"/>
        <end position="137"/>
    </location>
</feature>
<feature type="compositionally biased region" description="Basic residues" evidence="1">
    <location>
        <begin position="62"/>
        <end position="77"/>
    </location>
</feature>
<dbReference type="PANTHER" id="PTHR10900:SF77">
    <property type="entry name" value="FI19380P1"/>
    <property type="match status" value="1"/>
</dbReference>
<dbReference type="PROSITE" id="PS50213">
    <property type="entry name" value="FAS1"/>
    <property type="match status" value="1"/>
</dbReference>
<dbReference type="Gene3D" id="2.30.180.10">
    <property type="entry name" value="FAS1 domain"/>
    <property type="match status" value="1"/>
</dbReference>
<protein>
    <submittedName>
        <fullName evidence="3">Fasciclin domain-containing protein</fullName>
    </submittedName>
</protein>
<dbReference type="FunFam" id="2.30.180.10:FF:000032">
    <property type="entry name" value="Fasciclin domain-containing protein, putative"/>
    <property type="match status" value="1"/>
</dbReference>
<dbReference type="Proteomes" id="UP000298213">
    <property type="component" value="Unassembled WGS sequence"/>
</dbReference>
<dbReference type="AlphaFoldDB" id="A0A4Y8ZKX9"/>
<keyword evidence="4" id="KW-1185">Reference proteome</keyword>
<dbReference type="OrthoDB" id="9800666at2"/>
<dbReference type="SUPFAM" id="SSF82153">
    <property type="entry name" value="FAS1 domain"/>
    <property type="match status" value="1"/>
</dbReference>
<dbReference type="GO" id="GO:0005615">
    <property type="term" value="C:extracellular space"/>
    <property type="evidence" value="ECO:0007669"/>
    <property type="project" value="TreeGrafter"/>
</dbReference>